<dbReference type="InterPro" id="IPR023214">
    <property type="entry name" value="HAD_sf"/>
</dbReference>
<evidence type="ECO:0000313" key="1">
    <source>
        <dbReference type="EMBL" id="GAG75532.1"/>
    </source>
</evidence>
<dbReference type="InterPro" id="IPR036412">
    <property type="entry name" value="HAD-like_sf"/>
</dbReference>
<gene>
    <name evidence="1" type="ORF">S01H4_28944</name>
</gene>
<organism evidence="1">
    <name type="scientific">marine sediment metagenome</name>
    <dbReference type="NCBI Taxonomy" id="412755"/>
    <lineage>
        <taxon>unclassified sequences</taxon>
        <taxon>metagenomes</taxon>
        <taxon>ecological metagenomes</taxon>
    </lineage>
</organism>
<reference evidence="1" key="1">
    <citation type="journal article" date="2014" name="Front. Microbiol.">
        <title>High frequency of phylogenetically diverse reductive dehalogenase-homologous genes in deep subseafloor sedimentary metagenomes.</title>
        <authorList>
            <person name="Kawai M."/>
            <person name="Futagami T."/>
            <person name="Toyoda A."/>
            <person name="Takaki Y."/>
            <person name="Nishi S."/>
            <person name="Hori S."/>
            <person name="Arai W."/>
            <person name="Tsubouchi T."/>
            <person name="Morono Y."/>
            <person name="Uchiyama I."/>
            <person name="Ito T."/>
            <person name="Fujiyama A."/>
            <person name="Inagaki F."/>
            <person name="Takami H."/>
        </authorList>
    </citation>
    <scope>NUCLEOTIDE SEQUENCE</scope>
    <source>
        <strain evidence="1">Expedition CK06-06</strain>
    </source>
</reference>
<sequence>IKEFYTTEDIQSRLENGELSWQEVHHTFCNRFSSTVSLEELSRAAGDIFELNFEMLPIVAALQRSELRLGLLSNSCQPHWDHLCNFGYALLPHAFSILVVSHEVSVAKPATEIYKHAQQAEP</sequence>
<dbReference type="SUPFAM" id="SSF56784">
    <property type="entry name" value="HAD-like"/>
    <property type="match status" value="1"/>
</dbReference>
<accession>X1B2I4</accession>
<dbReference type="InterPro" id="IPR023198">
    <property type="entry name" value="PGP-like_dom2"/>
</dbReference>
<name>X1B2I4_9ZZZZ</name>
<proteinExistence type="predicted"/>
<dbReference type="AlphaFoldDB" id="X1B2I4"/>
<dbReference type="EMBL" id="BART01014566">
    <property type="protein sequence ID" value="GAG75532.1"/>
    <property type="molecule type" value="Genomic_DNA"/>
</dbReference>
<protein>
    <submittedName>
        <fullName evidence="1">Uncharacterized protein</fullName>
    </submittedName>
</protein>
<dbReference type="Gene3D" id="3.40.50.1000">
    <property type="entry name" value="HAD superfamily/HAD-like"/>
    <property type="match status" value="1"/>
</dbReference>
<feature type="non-terminal residue" evidence="1">
    <location>
        <position position="1"/>
    </location>
</feature>
<dbReference type="Gene3D" id="1.10.150.240">
    <property type="entry name" value="Putative phosphatase, domain 2"/>
    <property type="match status" value="1"/>
</dbReference>
<comment type="caution">
    <text evidence="1">The sequence shown here is derived from an EMBL/GenBank/DDBJ whole genome shotgun (WGS) entry which is preliminary data.</text>
</comment>